<proteinExistence type="predicted"/>
<evidence type="ECO:0000313" key="3">
    <source>
        <dbReference type="Proteomes" id="UP000670092"/>
    </source>
</evidence>
<feature type="region of interest" description="Disordered" evidence="1">
    <location>
        <begin position="188"/>
        <end position="266"/>
    </location>
</feature>
<reference evidence="2 3" key="1">
    <citation type="submission" date="2021-01" db="EMBL/GenBank/DDBJ databases">
        <title>Chromosome-level genome assembly of a human fungal pathogen reveals clustering of transcriptionally co-regulated genes.</title>
        <authorList>
            <person name="Voorhies M."/>
            <person name="Cohen S."/>
            <person name="Shea T.P."/>
            <person name="Petrus S."/>
            <person name="Munoz J.F."/>
            <person name="Poplawski S."/>
            <person name="Goldman W.E."/>
            <person name="Michael T."/>
            <person name="Cuomo C.A."/>
            <person name="Sil A."/>
            <person name="Beyhan S."/>
        </authorList>
    </citation>
    <scope>NUCLEOTIDE SEQUENCE [LARGE SCALE GENOMIC DNA]</scope>
    <source>
        <strain evidence="2 3">G184AR</strain>
    </source>
</reference>
<gene>
    <name evidence="2" type="ORF">I7I52_04987</name>
</gene>
<dbReference type="Proteomes" id="UP000670092">
    <property type="component" value="Unassembled WGS sequence"/>
</dbReference>
<name>A0A8H8CWX6_AJECA</name>
<feature type="region of interest" description="Disordered" evidence="1">
    <location>
        <begin position="22"/>
        <end position="55"/>
    </location>
</feature>
<evidence type="ECO:0000256" key="1">
    <source>
        <dbReference type="SAM" id="MobiDB-lite"/>
    </source>
</evidence>
<dbReference type="OrthoDB" id="5413281at2759"/>
<sequence length="321" mass="34519">MEGRLPNTPQFITSIVNQLSKFHPPPGGTAPPDQNNNDTQYQPHSLPSAGTNSNNPLTQLPAPILFKVKPLLLTLHCLFPNELLLALDILDRKGIKRYDVYHREQYRSSLSPLPPAAVAAAAAAAEERPQYRGENIDLGIYFVHSSPNADTDPNSNHPPQTHLVCLNAWHCSCPAFALAAFQHLGSPETAMAEEESSGPGEEDEGRSRCKGEESNPLSAPLPRYTYNDDDLHRGNNSSSAPASTSTSTPTTPFPFGGTLTRDSMKNSHHETPVCKHLLACVLGSLCPALFGGGVETVVVDERDGKGEGQGEVEMAGRVALT</sequence>
<comment type="caution">
    <text evidence="2">The sequence shown here is derived from an EMBL/GenBank/DDBJ whole genome shotgun (WGS) entry which is preliminary data.</text>
</comment>
<protein>
    <recommendedName>
        <fullName evidence="4">SWIM-type domain-containing protein</fullName>
    </recommendedName>
</protein>
<feature type="compositionally biased region" description="Polar residues" evidence="1">
    <location>
        <begin position="32"/>
        <end position="55"/>
    </location>
</feature>
<evidence type="ECO:0000313" key="2">
    <source>
        <dbReference type="EMBL" id="KAG5293611.1"/>
    </source>
</evidence>
<feature type="compositionally biased region" description="Low complexity" evidence="1">
    <location>
        <begin position="237"/>
        <end position="258"/>
    </location>
</feature>
<organism evidence="2 3">
    <name type="scientific">Ajellomyces capsulatus</name>
    <name type="common">Darling's disease fungus</name>
    <name type="synonym">Histoplasma capsulatum</name>
    <dbReference type="NCBI Taxonomy" id="5037"/>
    <lineage>
        <taxon>Eukaryota</taxon>
        <taxon>Fungi</taxon>
        <taxon>Dikarya</taxon>
        <taxon>Ascomycota</taxon>
        <taxon>Pezizomycotina</taxon>
        <taxon>Eurotiomycetes</taxon>
        <taxon>Eurotiomycetidae</taxon>
        <taxon>Onygenales</taxon>
        <taxon>Ajellomycetaceae</taxon>
        <taxon>Histoplasma</taxon>
    </lineage>
</organism>
<evidence type="ECO:0008006" key="4">
    <source>
        <dbReference type="Google" id="ProtNLM"/>
    </source>
</evidence>
<feature type="compositionally biased region" description="Acidic residues" evidence="1">
    <location>
        <begin position="191"/>
        <end position="204"/>
    </location>
</feature>
<dbReference type="EMBL" id="JAEVHI010000004">
    <property type="protein sequence ID" value="KAG5293611.1"/>
    <property type="molecule type" value="Genomic_DNA"/>
</dbReference>
<dbReference type="AlphaFoldDB" id="A0A8H8CWX6"/>
<dbReference type="VEuPathDB" id="FungiDB:I7I52_04987"/>
<accession>A0A8H8CWX6</accession>